<dbReference type="Proteomes" id="UP000001889">
    <property type="component" value="Chromosome"/>
</dbReference>
<dbReference type="EMBL" id="FN543502">
    <property type="protein sequence ID" value="CBG89367.1"/>
    <property type="molecule type" value="Genomic_DNA"/>
</dbReference>
<sequence>MHTNKPSGSVTALYIGTGKVAPLNRGWWIVKPQEQATNGSPYGEKSVE</sequence>
<keyword evidence="2" id="KW-1185">Reference proteome</keyword>
<dbReference type="KEGG" id="cro:ROD_26221"/>
<protein>
    <submittedName>
        <fullName evidence="1">Hypothetical prophage protein</fullName>
    </submittedName>
</protein>
<dbReference type="AlphaFoldDB" id="D2TUU8"/>
<evidence type="ECO:0000313" key="1">
    <source>
        <dbReference type="EMBL" id="CBG89367.1"/>
    </source>
</evidence>
<accession>D2TUU8</accession>
<gene>
    <name evidence="1" type="ordered locus">ROD_26221</name>
</gene>
<proteinExistence type="predicted"/>
<name>D2TUU8_CITRI</name>
<dbReference type="HOGENOM" id="CLU_3151028_0_0_6"/>
<evidence type="ECO:0000313" key="2">
    <source>
        <dbReference type="Proteomes" id="UP000001889"/>
    </source>
</evidence>
<dbReference type="STRING" id="637910.ROD_26221"/>
<organism evidence="1 2">
    <name type="scientific">Citrobacter rodentium (strain ICC168)</name>
    <name type="common">Citrobacter freundii biotype 4280</name>
    <dbReference type="NCBI Taxonomy" id="637910"/>
    <lineage>
        <taxon>Bacteria</taxon>
        <taxon>Pseudomonadati</taxon>
        <taxon>Pseudomonadota</taxon>
        <taxon>Gammaproteobacteria</taxon>
        <taxon>Enterobacterales</taxon>
        <taxon>Enterobacteriaceae</taxon>
        <taxon>Citrobacter</taxon>
    </lineage>
</organism>
<reference evidence="1 2" key="1">
    <citation type="journal article" date="2010" name="J. Bacteriol.">
        <title>The Citrobacter rodentium genome sequence reveals convergent evolution with human pathogenic Escherichia coli.</title>
        <authorList>
            <person name="Petty N.K."/>
            <person name="Bulgin R."/>
            <person name="Crepin V.F."/>
            <person name="Cerdeno-Tarraga A.M."/>
            <person name="Schroeder G.N."/>
            <person name="Quail M.A."/>
            <person name="Lennard N."/>
            <person name="Corton C."/>
            <person name="Barron A."/>
            <person name="Clark L."/>
            <person name="Toribio A.L."/>
            <person name="Parkhill J."/>
            <person name="Dougan G."/>
            <person name="Frankel G."/>
            <person name="Thomson N.R."/>
        </authorList>
    </citation>
    <scope>NUCLEOTIDE SEQUENCE [LARGE SCALE GENOMIC DNA]</scope>
    <source>
        <strain evidence="1 2">ICC168</strain>
    </source>
</reference>